<gene>
    <name evidence="4" type="ORF">PECAL_1P22510</name>
</gene>
<evidence type="ECO:0000313" key="5">
    <source>
        <dbReference type="Proteomes" id="UP000789595"/>
    </source>
</evidence>
<dbReference type="OrthoDB" id="10031679at2759"/>
<dbReference type="Pfam" id="PF13374">
    <property type="entry name" value="TPR_10"/>
    <property type="match status" value="3"/>
</dbReference>
<feature type="region of interest" description="Disordered" evidence="3">
    <location>
        <begin position="931"/>
        <end position="960"/>
    </location>
</feature>
<name>A0A8J2S817_9STRA</name>
<dbReference type="Gene3D" id="1.25.40.10">
    <property type="entry name" value="Tetratricopeptide repeat domain"/>
    <property type="match status" value="5"/>
</dbReference>
<dbReference type="SMART" id="SM00028">
    <property type="entry name" value="TPR"/>
    <property type="match status" value="13"/>
</dbReference>
<dbReference type="InterPro" id="IPR011990">
    <property type="entry name" value="TPR-like_helical_dom_sf"/>
</dbReference>
<evidence type="ECO:0000256" key="3">
    <source>
        <dbReference type="SAM" id="MobiDB-lite"/>
    </source>
</evidence>
<proteinExistence type="predicted"/>
<organism evidence="4 5">
    <name type="scientific">Pelagomonas calceolata</name>
    <dbReference type="NCBI Taxonomy" id="35677"/>
    <lineage>
        <taxon>Eukaryota</taxon>
        <taxon>Sar</taxon>
        <taxon>Stramenopiles</taxon>
        <taxon>Ochrophyta</taxon>
        <taxon>Pelagophyceae</taxon>
        <taxon>Pelagomonadales</taxon>
        <taxon>Pelagomonadaceae</taxon>
        <taxon>Pelagomonas</taxon>
    </lineage>
</organism>
<dbReference type="Pfam" id="PF13432">
    <property type="entry name" value="TPR_16"/>
    <property type="match status" value="1"/>
</dbReference>
<reference evidence="4" key="1">
    <citation type="submission" date="2021-11" db="EMBL/GenBank/DDBJ databases">
        <authorList>
            <consortium name="Genoscope - CEA"/>
            <person name="William W."/>
        </authorList>
    </citation>
    <scope>NUCLEOTIDE SEQUENCE</scope>
</reference>
<evidence type="ECO:0000256" key="2">
    <source>
        <dbReference type="ARBA" id="ARBA00022803"/>
    </source>
</evidence>
<evidence type="ECO:0000256" key="1">
    <source>
        <dbReference type="ARBA" id="ARBA00022737"/>
    </source>
</evidence>
<keyword evidence="2" id="KW-0802">TPR repeat</keyword>
<sequence length="1332" mass="144028">MGTAWSREAAALLECDVEEPQEPSSKDINYEKFFKDIDELREVRKLYDDAEDTACPKRLPHDFKWWPQDERGVFKDEGIQLGLDGTPVETVDELYQVAEPARYLFETTISSFLRRMAYEDDEELRKASAACHFACASLKDRGACARKASRSHVSKVFDVVRGTLICDSEASLAALCDAMDDDEFVKVVRTKNRFARPGATGVRDLLASVSVNVAATLMPSSNANDIVEQELPTLIDEKGELDHDALERHVTSKVAKEPTVAHRCELRITLKQFEACDRRGLKSYAAFADFFAGCPSKRTSMLRASRHELILGVPAIEATKEALLKWGFNVHGRSAEQLGNFAELFWFLGDREPCMEIRERAALAAAMKAGSVSRDHATHLTNLGLELAKHKRHTEAAAALEDACSTWEDVGSTGINAGKAMKVRARRTEELLHAGDVAAALANAREVLKEQRNPATLLALARCLRLSQEYKEAEPFIREALDITKEKRTKATGLYELASILVGLGDPERAEECVARYEESIVLFEKLGDDRLGLALQGLANVHRRIGDSDRARDYQARAAVCLGHVLGREHRYQIAMGRACDLLNDMPEPDEEKRLDRDTEDTLRREVRLDAEELGQDHLQTSEAVTRLAEFLRATDRPAKALPLYRRALATIETRLGPKHAACCGARRKLGRCLAALGENEEASRVLKRALDLSLAAFGEDHVEVALVLCQYAQVVLNLGDEDKALGLFERSHAIHAKRPKAELGDAAAALNELADAVEARRGPRRTRDLFRRRAIAIAALAHGEASLEQAEPLERLAKDKVEEGAWVEALELSSRALEALRKGGDARHVAFALDRKATALQALGRAAEAEPLLREALAVHRTQSTAFEAATAETHLASALREAGRVEAAAPLLHHAIDVTEAALGGDHPGTVRLDREAARLVAAYAAALPPDGGGGPSDDDAISYDDDRTASDASDATPAAPVVAVAAAETAGDDAAAAAKRLAAHYLRSGDARQAVAPARRAVALRASELGKEHPNTLTMVDLLGRCLGAAGQLQEAESLLRLAAGGLARHLGDDHPAVGASLSNLAAVVQKRGACAYYRGDYADASGARDYAEALYRRALGVFDRDARTPPETTLTALRNLGDCLVENGKPSQAAPVLGRVVQLRERLGLPLLGCVEDHAAMLHDAGKHAAAEAPYRRALALAQKAFGSESVDALPARENLAALLWDAGKAGEAEPEYRIVLERLEALVGGAHPDAAAACHDLGEVLVELGRGDEARPLLARALEGYGAYFAADHPDVVALKARLAGDLAPLAPGQGHRPRSTHRKGRGSRRSKAVPASGGVPEAPRP</sequence>
<dbReference type="EMBL" id="CAKKNE010000001">
    <property type="protein sequence ID" value="CAH0365795.1"/>
    <property type="molecule type" value="Genomic_DNA"/>
</dbReference>
<evidence type="ECO:0008006" key="6">
    <source>
        <dbReference type="Google" id="ProtNLM"/>
    </source>
</evidence>
<dbReference type="SUPFAM" id="SSF48452">
    <property type="entry name" value="TPR-like"/>
    <property type="match status" value="6"/>
</dbReference>
<dbReference type="Proteomes" id="UP000789595">
    <property type="component" value="Unassembled WGS sequence"/>
</dbReference>
<feature type="compositionally biased region" description="Basic residues" evidence="3">
    <location>
        <begin position="1302"/>
        <end position="1318"/>
    </location>
</feature>
<keyword evidence="1" id="KW-0677">Repeat</keyword>
<dbReference type="PANTHER" id="PTHR45641:SF19">
    <property type="entry name" value="NEPHROCYSTIN-3"/>
    <property type="match status" value="1"/>
</dbReference>
<comment type="caution">
    <text evidence="4">The sequence shown here is derived from an EMBL/GenBank/DDBJ whole genome shotgun (WGS) entry which is preliminary data.</text>
</comment>
<dbReference type="PANTHER" id="PTHR45641">
    <property type="entry name" value="TETRATRICOPEPTIDE REPEAT PROTEIN (AFU_ORTHOLOGUE AFUA_6G03870)"/>
    <property type="match status" value="1"/>
</dbReference>
<feature type="region of interest" description="Disordered" evidence="3">
    <location>
        <begin position="1294"/>
        <end position="1332"/>
    </location>
</feature>
<accession>A0A8J2S817</accession>
<keyword evidence="5" id="KW-1185">Reference proteome</keyword>
<dbReference type="Pfam" id="PF13424">
    <property type="entry name" value="TPR_12"/>
    <property type="match status" value="3"/>
</dbReference>
<dbReference type="InterPro" id="IPR019734">
    <property type="entry name" value="TPR_rpt"/>
</dbReference>
<protein>
    <recommendedName>
        <fullName evidence="6">Nephrocystin-3</fullName>
    </recommendedName>
</protein>
<evidence type="ECO:0000313" key="4">
    <source>
        <dbReference type="EMBL" id="CAH0365795.1"/>
    </source>
</evidence>